<dbReference type="PANTHER" id="PTHR16165:SF5">
    <property type="entry name" value="NXPE FAMILY MEMBER 3"/>
    <property type="match status" value="1"/>
</dbReference>
<feature type="domain" description="NXPE C-terminal" evidence="2">
    <location>
        <begin position="267"/>
        <end position="488"/>
    </location>
</feature>
<accession>A0A7M7NW80</accession>
<dbReference type="PANTHER" id="PTHR16165">
    <property type="entry name" value="NXPE FAMILY MEMBER"/>
    <property type="match status" value="1"/>
</dbReference>
<keyword evidence="4" id="KW-1185">Reference proteome</keyword>
<dbReference type="OrthoDB" id="2112051at2759"/>
<dbReference type="SUPFAM" id="SSF52266">
    <property type="entry name" value="SGNH hydrolase"/>
    <property type="match status" value="1"/>
</dbReference>
<dbReference type="RefSeq" id="XP_030841864.1">
    <property type="nucleotide sequence ID" value="XM_030986004.1"/>
</dbReference>
<dbReference type="KEGG" id="spu:105438337"/>
<reference evidence="4" key="1">
    <citation type="submission" date="2015-02" db="EMBL/GenBank/DDBJ databases">
        <title>Genome sequencing for Strongylocentrotus purpuratus.</title>
        <authorList>
            <person name="Murali S."/>
            <person name="Liu Y."/>
            <person name="Vee V."/>
            <person name="English A."/>
            <person name="Wang M."/>
            <person name="Skinner E."/>
            <person name="Han Y."/>
            <person name="Muzny D.M."/>
            <person name="Worley K.C."/>
            <person name="Gibbs R.A."/>
        </authorList>
    </citation>
    <scope>NUCLEOTIDE SEQUENCE</scope>
</reference>
<dbReference type="InterPro" id="IPR026845">
    <property type="entry name" value="NXPH/NXPE"/>
</dbReference>
<dbReference type="InterPro" id="IPR014756">
    <property type="entry name" value="Ig_E-set"/>
</dbReference>
<evidence type="ECO:0000259" key="2">
    <source>
        <dbReference type="Pfam" id="PF24536"/>
    </source>
</evidence>
<organism evidence="3 4">
    <name type="scientific">Strongylocentrotus purpuratus</name>
    <name type="common">Purple sea urchin</name>
    <dbReference type="NCBI Taxonomy" id="7668"/>
    <lineage>
        <taxon>Eukaryota</taxon>
        <taxon>Metazoa</taxon>
        <taxon>Echinodermata</taxon>
        <taxon>Eleutherozoa</taxon>
        <taxon>Echinozoa</taxon>
        <taxon>Echinoidea</taxon>
        <taxon>Euechinoidea</taxon>
        <taxon>Echinacea</taxon>
        <taxon>Camarodonta</taxon>
        <taxon>Echinidea</taxon>
        <taxon>Strongylocentrotidae</taxon>
        <taxon>Strongylocentrotus</taxon>
    </lineage>
</organism>
<dbReference type="InterPro" id="IPR013783">
    <property type="entry name" value="Ig-like_fold"/>
</dbReference>
<dbReference type="OMA" id="SQWMNIS"/>
<dbReference type="EnsemblMetazoa" id="XM_030986004">
    <property type="protein sequence ID" value="XP_030841864"/>
    <property type="gene ID" value="LOC105438337"/>
</dbReference>
<dbReference type="InterPro" id="IPR057106">
    <property type="entry name" value="NXPE4_C"/>
</dbReference>
<comment type="similarity">
    <text evidence="1">Belongs to the NXPE family.</text>
</comment>
<dbReference type="InParanoid" id="A0A7M7NW80"/>
<dbReference type="Gene3D" id="2.60.40.10">
    <property type="entry name" value="Immunoglobulins"/>
    <property type="match status" value="1"/>
</dbReference>
<evidence type="ECO:0000256" key="1">
    <source>
        <dbReference type="ARBA" id="ARBA00005431"/>
    </source>
</evidence>
<dbReference type="Pfam" id="PF24536">
    <property type="entry name" value="NXPE4_C"/>
    <property type="match status" value="1"/>
</dbReference>
<protein>
    <recommendedName>
        <fullName evidence="2">NXPE C-terminal domain-containing protein</fullName>
    </recommendedName>
</protein>
<dbReference type="Pfam" id="PF06312">
    <property type="entry name" value="Neurexophilin"/>
    <property type="match status" value="1"/>
</dbReference>
<dbReference type="Gene3D" id="3.40.50.1110">
    <property type="entry name" value="SGNH hydrolase"/>
    <property type="match status" value="1"/>
</dbReference>
<name>A0A7M7NW80_STRPU</name>
<dbReference type="GeneID" id="105438337"/>
<dbReference type="SUPFAM" id="SSF81296">
    <property type="entry name" value="E set domains"/>
    <property type="match status" value="1"/>
</dbReference>
<sequence length="490" mass="56757">MLEKDEADAVTTSLNFSKYHVINHKDTYYINDKIQVLIEAYDSKGRPQRTGGAYFRAKLVSKDIKASSRSDGEIIDFGNGQYQAEFVLRWPGRVDVMVMLVDSNDAVYILERMRREFPNRGTYVGHFLNGTILEDTECNVDHVAIPEKECDYTDEETNIHWYCVRPTNPNLNCKHWWKHNSNNTYIFQQQPKYIRPGEDAHFITNKKYLACNNCSINVLDKGRSKGQNDKYGRLPWQKQWKTLPKCLPGSFNKFENITSGYLYKDKWFSTRCRNLEFSVKSAAQCLKNKTILILGDSTGRQLYTYLLALLKLRKIPSIDCMEHAKGDSINFTIYDKFHGLPSIGHGGGPSRCLRQSVVNVLDHMTFTPDVFILSITAHFSLHSPDYLRQRLQIIRPAVERLHKRNPKTLFIIKSANTREFQNLSHLLSNNEWYIYTLDRIVREMFSDYPHVVLIDAWDMTVAQFNPDGVHPKRSTLVNIVDLTLSYICPA</sequence>
<dbReference type="InterPro" id="IPR036514">
    <property type="entry name" value="SGNH_hydro_sf"/>
</dbReference>
<dbReference type="Proteomes" id="UP000007110">
    <property type="component" value="Unassembled WGS sequence"/>
</dbReference>
<reference evidence="3" key="2">
    <citation type="submission" date="2021-01" db="UniProtKB">
        <authorList>
            <consortium name="EnsemblMetazoa"/>
        </authorList>
    </citation>
    <scope>IDENTIFICATION</scope>
</reference>
<dbReference type="AlphaFoldDB" id="A0A7M7NW80"/>
<proteinExistence type="inferred from homology"/>
<evidence type="ECO:0000313" key="4">
    <source>
        <dbReference type="Proteomes" id="UP000007110"/>
    </source>
</evidence>
<evidence type="ECO:0000313" key="3">
    <source>
        <dbReference type="EnsemblMetazoa" id="XP_030841864"/>
    </source>
</evidence>